<name>A0A811U2J4_CERCA</name>
<dbReference type="AlphaFoldDB" id="A0A811U2J4"/>
<gene>
    <name evidence="2" type="ORF">CCAP1982_LOCUS1437</name>
</gene>
<dbReference type="OrthoDB" id="416253at2759"/>
<evidence type="ECO:0000313" key="3">
    <source>
        <dbReference type="Proteomes" id="UP000606786"/>
    </source>
</evidence>
<dbReference type="InterPro" id="IPR023210">
    <property type="entry name" value="NADP_OxRdtase_dom"/>
</dbReference>
<protein>
    <submittedName>
        <fullName evidence="2">(Mediterranean fruit fly) hypothetical protein</fullName>
    </submittedName>
</protein>
<keyword evidence="3" id="KW-1185">Reference proteome</keyword>
<dbReference type="Gene3D" id="3.20.20.100">
    <property type="entry name" value="NADP-dependent oxidoreductase domain"/>
    <property type="match status" value="1"/>
</dbReference>
<comment type="caution">
    <text evidence="2">The sequence shown here is derived from an EMBL/GenBank/DDBJ whole genome shotgun (WGS) entry which is preliminary data.</text>
</comment>
<proteinExistence type="predicted"/>
<dbReference type="PROSITE" id="PS00798">
    <property type="entry name" value="ALDOKETO_REDUCTASE_1"/>
    <property type="match status" value="1"/>
</dbReference>
<dbReference type="SUPFAM" id="SSF51430">
    <property type="entry name" value="NAD(P)-linked oxidoreductase"/>
    <property type="match status" value="1"/>
</dbReference>
<feature type="domain" description="NADP-dependent oxidoreductase" evidence="1">
    <location>
        <begin position="32"/>
        <end position="88"/>
    </location>
</feature>
<dbReference type="InterPro" id="IPR020471">
    <property type="entry name" value="AKR"/>
</dbReference>
<dbReference type="EMBL" id="CAJHJT010000001">
    <property type="protein sequence ID" value="CAD6992588.1"/>
    <property type="molecule type" value="Genomic_DNA"/>
</dbReference>
<evidence type="ECO:0000313" key="2">
    <source>
        <dbReference type="EMBL" id="CAD6992588.1"/>
    </source>
</evidence>
<evidence type="ECO:0000259" key="1">
    <source>
        <dbReference type="Pfam" id="PF00248"/>
    </source>
</evidence>
<reference evidence="2" key="1">
    <citation type="submission" date="2020-11" db="EMBL/GenBank/DDBJ databases">
        <authorList>
            <person name="Whitehead M."/>
        </authorList>
    </citation>
    <scope>NUCLEOTIDE SEQUENCE</scope>
    <source>
        <strain evidence="2">EGII</strain>
    </source>
</reference>
<accession>A0A811U2J4</accession>
<dbReference type="InterPro" id="IPR036812">
    <property type="entry name" value="NAD(P)_OxRdtase_dom_sf"/>
</dbReference>
<dbReference type="PANTHER" id="PTHR11732">
    <property type="entry name" value="ALDO/KETO REDUCTASE"/>
    <property type="match status" value="1"/>
</dbReference>
<dbReference type="Proteomes" id="UP000606786">
    <property type="component" value="Unassembled WGS sequence"/>
</dbReference>
<dbReference type="Pfam" id="PF00248">
    <property type="entry name" value="Aldo_ket_red"/>
    <property type="match status" value="1"/>
</dbReference>
<sequence length="96" mass="10463">MSSIAISPVSSKVITLNDGNKMPIIGVNTWNLATEDLEFVIKGAIHVGFRHIDTSVFNLNEKQIGNVLKTLIDEGKVSRSELFITTKLPPTGINVD</sequence>
<organism evidence="2 3">
    <name type="scientific">Ceratitis capitata</name>
    <name type="common">Mediterranean fruit fly</name>
    <name type="synonym">Tephritis capitata</name>
    <dbReference type="NCBI Taxonomy" id="7213"/>
    <lineage>
        <taxon>Eukaryota</taxon>
        <taxon>Metazoa</taxon>
        <taxon>Ecdysozoa</taxon>
        <taxon>Arthropoda</taxon>
        <taxon>Hexapoda</taxon>
        <taxon>Insecta</taxon>
        <taxon>Pterygota</taxon>
        <taxon>Neoptera</taxon>
        <taxon>Endopterygota</taxon>
        <taxon>Diptera</taxon>
        <taxon>Brachycera</taxon>
        <taxon>Muscomorpha</taxon>
        <taxon>Tephritoidea</taxon>
        <taxon>Tephritidae</taxon>
        <taxon>Ceratitis</taxon>
        <taxon>Ceratitis</taxon>
    </lineage>
</organism>
<dbReference type="GO" id="GO:0016491">
    <property type="term" value="F:oxidoreductase activity"/>
    <property type="evidence" value="ECO:0007669"/>
    <property type="project" value="InterPro"/>
</dbReference>
<dbReference type="InterPro" id="IPR018170">
    <property type="entry name" value="Aldo/ket_reductase_CS"/>
</dbReference>